<protein>
    <submittedName>
        <fullName evidence="2">Uncharacterized protein</fullName>
    </submittedName>
</protein>
<evidence type="ECO:0000313" key="2">
    <source>
        <dbReference type="EMBL" id="GFR30788.1"/>
    </source>
</evidence>
<evidence type="ECO:0000256" key="1">
    <source>
        <dbReference type="SAM" id="MobiDB-lite"/>
    </source>
</evidence>
<evidence type="ECO:0000313" key="3">
    <source>
        <dbReference type="Proteomes" id="UP000887116"/>
    </source>
</evidence>
<proteinExistence type="predicted"/>
<name>A0A8X6JLZ6_TRICU</name>
<feature type="region of interest" description="Disordered" evidence="1">
    <location>
        <begin position="1"/>
        <end position="35"/>
    </location>
</feature>
<reference evidence="2" key="1">
    <citation type="submission" date="2020-07" db="EMBL/GenBank/DDBJ databases">
        <title>Multicomponent nature underlies the extraordinary mechanical properties of spider dragline silk.</title>
        <authorList>
            <person name="Kono N."/>
            <person name="Nakamura H."/>
            <person name="Mori M."/>
            <person name="Yoshida Y."/>
            <person name="Ohtoshi R."/>
            <person name="Malay A.D."/>
            <person name="Moran D.A.P."/>
            <person name="Tomita M."/>
            <person name="Numata K."/>
            <person name="Arakawa K."/>
        </authorList>
    </citation>
    <scope>NUCLEOTIDE SEQUENCE</scope>
</reference>
<organism evidence="2 3">
    <name type="scientific">Trichonephila clavata</name>
    <name type="common">Joro spider</name>
    <name type="synonym">Nephila clavata</name>
    <dbReference type="NCBI Taxonomy" id="2740835"/>
    <lineage>
        <taxon>Eukaryota</taxon>
        <taxon>Metazoa</taxon>
        <taxon>Ecdysozoa</taxon>
        <taxon>Arthropoda</taxon>
        <taxon>Chelicerata</taxon>
        <taxon>Arachnida</taxon>
        <taxon>Araneae</taxon>
        <taxon>Araneomorphae</taxon>
        <taxon>Entelegynae</taxon>
        <taxon>Araneoidea</taxon>
        <taxon>Nephilidae</taxon>
        <taxon>Trichonephila</taxon>
    </lineage>
</organism>
<sequence length="260" mass="29281">MRIAVPPQPMVTDSEKLLQTTSTQSSKEDSTLLNDESTRYIENDTLKTVTDMETTSISSTSKDEMFRNLLSLQNTTPKSATRKRSLNFTVDSRPFDEITSTSDSFTSVSLQPQLFTLIEHRDSPLPESASELTLLSGSNSNDAETTISHEKVTVRDLEKMDTMKNQASSQGSQQAYLSSISLDIERENNFKTTEKNIEFLDQGSKSRIPDYSVGLVNEPFNLSNYGNTDTQMTNDNTKTVSPILYLRLTPQNFSNYSWEY</sequence>
<gene>
    <name evidence="2" type="ORF">TNCT_328201</name>
</gene>
<keyword evidence="3" id="KW-1185">Reference proteome</keyword>
<feature type="compositionally biased region" description="Basic and acidic residues" evidence="1">
    <location>
        <begin position="26"/>
        <end position="35"/>
    </location>
</feature>
<comment type="caution">
    <text evidence="2">The sequence shown here is derived from an EMBL/GenBank/DDBJ whole genome shotgun (WGS) entry which is preliminary data.</text>
</comment>
<dbReference type="EMBL" id="BMAO01039344">
    <property type="protein sequence ID" value="GFR30788.1"/>
    <property type="molecule type" value="Genomic_DNA"/>
</dbReference>
<dbReference type="Proteomes" id="UP000887116">
    <property type="component" value="Unassembled WGS sequence"/>
</dbReference>
<dbReference type="AlphaFoldDB" id="A0A8X6JLZ6"/>
<accession>A0A8X6JLZ6</accession>